<feature type="signal peptide" evidence="1">
    <location>
        <begin position="1"/>
        <end position="18"/>
    </location>
</feature>
<dbReference type="NCBIfam" id="TIGR04131">
    <property type="entry name" value="Bac_Flav_CTERM"/>
    <property type="match status" value="1"/>
</dbReference>
<dbReference type="EMBL" id="JAVRBG010000003">
    <property type="protein sequence ID" value="MDT0293889.1"/>
    <property type="molecule type" value="Genomic_DNA"/>
</dbReference>
<evidence type="ECO:0000313" key="2">
    <source>
        <dbReference type="EMBL" id="MDT0293889.1"/>
    </source>
</evidence>
<name>A0ABU2KGU2_9FLAO</name>
<comment type="caution">
    <text evidence="2">The sequence shown here is derived from an EMBL/GenBank/DDBJ whole genome shotgun (WGS) entry which is preliminary data.</text>
</comment>
<keyword evidence="1" id="KW-0732">Signal</keyword>
<protein>
    <submittedName>
        <fullName evidence="2">T9SS type B sorting domain-containing protein</fullName>
    </submittedName>
</protein>
<keyword evidence="3" id="KW-1185">Reference proteome</keyword>
<proteinExistence type="predicted"/>
<sequence>MNKLLCFFFTLLSTGIYAQGEANNWYFGNKSGVNFNTSPPSTVNDGELSTNEGCSSISDENAQLLLYTDGRTVWNRNHQIMDNADYFGGTGLLGDPSSTSSGLIVPHPTNDDLYYVFTVDEPHHENANAYPDQGPADANGNPISLYTDINGSIPQDDDGYNNGLNYSLVDMTLNGGLGDIVSTEKNMPLITYNPNNSEEIKYKCSEKITAVKGSDCNSIWVITHFIDSFYAFKIDATGVNTNPVISQVGPTLPLSSYRRSALGYMKASPNGEKILIAHNTRTYNQVGNGDVEDGGVYLTDFNPNTGDISNNIPLIENVNAYGVEFSINTQKAYATTTKLENLTLYQWDLESANIPNSIQPILGASGIAATALQLAPNGKIYKTNLGSSILAVINNPEADAANVNYSESTSNGAINLNGNSATFGLPPFIQSFFLNTINIINGDDDEIVTELKLCPQEDYTLFYDDLPGSTYTWYKNGEILVGETSNSLDVNFDTNTTLPYSHTYKLEIEPNNGECPFKGIANVTYNDKPVANEVNYFNCSTNSTTSSSFNLEDLYTDINPNLETSATLEASFYETLEDVENGVNNINDLTNYQSASLPQTLYVKVLDNETGCSNKALISLDVVVIQDIEITKSVCATSDTGIETFDLLEIKENVIDSNSNLNGIFYSSQEDAILKQNPIGNQDTFENTIPFYQTIYLRLETSMGCHDIVEIHLEIFDYIPLGEDLPEIIYCLEDLPRKITLDSGIPSEVTQNYTYLWNPSGETTESIETNEITTHTLTVTNQFGCSQTISMTIVPSNKASFELEVNDFSENNSIQISINEDAVGEYQYALNSSVGLYQSEPYFENLSPGVYDVFVKDLNGCGISKKTIGVQGVMKFFTPNEDGFNDRWKVLGKYERNLTTAKIYVFDRFGKLLVSLNGASRGWDGRYNGKEMPSNDYWYKVVLEDGRVLTGSLSLIR</sequence>
<organism evidence="2 3">
    <name type="scientific">Mesonia ostreae</name>
    <dbReference type="NCBI Taxonomy" id="861110"/>
    <lineage>
        <taxon>Bacteria</taxon>
        <taxon>Pseudomonadati</taxon>
        <taxon>Bacteroidota</taxon>
        <taxon>Flavobacteriia</taxon>
        <taxon>Flavobacteriales</taxon>
        <taxon>Flavobacteriaceae</taxon>
        <taxon>Mesonia</taxon>
    </lineage>
</organism>
<dbReference type="InterPro" id="IPR026341">
    <property type="entry name" value="T9SS_type_B"/>
</dbReference>
<dbReference type="Pfam" id="PF13585">
    <property type="entry name" value="CHU_C"/>
    <property type="match status" value="1"/>
</dbReference>
<accession>A0ABU2KGU2</accession>
<evidence type="ECO:0000313" key="3">
    <source>
        <dbReference type="Proteomes" id="UP001182991"/>
    </source>
</evidence>
<gene>
    <name evidence="2" type="ORF">RLT85_04520</name>
</gene>
<reference evidence="3" key="1">
    <citation type="submission" date="2023-07" db="EMBL/GenBank/DDBJ databases">
        <title>Isolating and identifying novel microbial strains from the Mariana Trench.</title>
        <authorList>
            <person name="Fu H."/>
        </authorList>
    </citation>
    <scope>NUCLEOTIDE SEQUENCE [LARGE SCALE GENOMIC DNA]</scope>
    <source>
        <strain evidence="3">T-y2</strain>
    </source>
</reference>
<feature type="chain" id="PRO_5046235716" evidence="1">
    <location>
        <begin position="19"/>
        <end position="957"/>
    </location>
</feature>
<evidence type="ECO:0000256" key="1">
    <source>
        <dbReference type="SAM" id="SignalP"/>
    </source>
</evidence>
<dbReference type="Proteomes" id="UP001182991">
    <property type="component" value="Unassembled WGS sequence"/>
</dbReference>
<dbReference type="RefSeq" id="WP_311400841.1">
    <property type="nucleotide sequence ID" value="NZ_JAVRBG010000003.1"/>
</dbReference>
<dbReference type="SUPFAM" id="SSF75011">
    <property type="entry name" value="3-carboxy-cis,cis-mucoante lactonizing enzyme"/>
    <property type="match status" value="1"/>
</dbReference>